<dbReference type="Proteomes" id="UP000503482">
    <property type="component" value="Chromosome"/>
</dbReference>
<keyword evidence="4" id="KW-1185">Reference proteome</keyword>
<evidence type="ECO:0000256" key="1">
    <source>
        <dbReference type="SAM" id="Coils"/>
    </source>
</evidence>
<evidence type="ECO:0000313" key="4">
    <source>
        <dbReference type="Proteomes" id="UP000503482"/>
    </source>
</evidence>
<dbReference type="RefSeq" id="WP_128357891.1">
    <property type="nucleotide sequence ID" value="NZ_CP053840.1"/>
</dbReference>
<dbReference type="KEGG" id="avp:AVENP_2009"/>
<feature type="transmembrane region" description="Helical" evidence="2">
    <location>
        <begin position="90"/>
        <end position="113"/>
    </location>
</feature>
<proteinExistence type="predicted"/>
<reference evidence="3 4" key="1">
    <citation type="submission" date="2020-05" db="EMBL/GenBank/DDBJ databases">
        <title>Complete genome sequencing of Campylobacter and Arcobacter type strains.</title>
        <authorList>
            <person name="Miller W.G."/>
            <person name="Yee E."/>
        </authorList>
    </citation>
    <scope>NUCLEOTIDE SEQUENCE [LARGE SCALE GENOMIC DNA]</scope>
    <source>
        <strain evidence="3 4">LMG 26156</strain>
    </source>
</reference>
<feature type="coiled-coil region" evidence="1">
    <location>
        <begin position="200"/>
        <end position="259"/>
    </location>
</feature>
<organism evidence="3 4">
    <name type="scientific">Arcobacter venerupis</name>
    <dbReference type="NCBI Taxonomy" id="1054033"/>
    <lineage>
        <taxon>Bacteria</taxon>
        <taxon>Pseudomonadati</taxon>
        <taxon>Campylobacterota</taxon>
        <taxon>Epsilonproteobacteria</taxon>
        <taxon>Campylobacterales</taxon>
        <taxon>Arcobacteraceae</taxon>
        <taxon>Arcobacter</taxon>
    </lineage>
</organism>
<protein>
    <submittedName>
        <fullName evidence="3">Membrane protein</fullName>
    </submittedName>
</protein>
<dbReference type="EMBL" id="CP053840">
    <property type="protein sequence ID" value="QKF67550.1"/>
    <property type="molecule type" value="Genomic_DNA"/>
</dbReference>
<gene>
    <name evidence="3" type="ORF">AVENP_2009</name>
</gene>
<evidence type="ECO:0000256" key="2">
    <source>
        <dbReference type="SAM" id="Phobius"/>
    </source>
</evidence>
<sequence length="263" mass="30624">MSWSIKLSYFIFPIIELKKAEKEILKDESENEINIDYTNADKNLIEKIYNDPFEIKKLIDDKAKTGIVGVTIAVGLISSISTNFENLSPVSILLYIVALGYSFISGYLSLTLLSNKNVIYKLKTDDSFLEENKLKEAMIINTKLNIKHNINRQNYVYSSYKHLIYSLIIMVFAFLLNIYFFQKKVEKNQNINVQIDLIKLDTLEQSFKKLSSEIDKMILKHEITTEQNKIQIEQIKYLNDELKNLKSKSEEGKQILEQEDNLK</sequence>
<keyword evidence="2" id="KW-0472">Membrane</keyword>
<accession>A0AAE7BC63</accession>
<keyword evidence="2" id="KW-1133">Transmembrane helix</keyword>
<name>A0AAE7BC63_9BACT</name>
<feature type="transmembrane region" description="Helical" evidence="2">
    <location>
        <begin position="66"/>
        <end position="84"/>
    </location>
</feature>
<keyword evidence="1" id="KW-0175">Coiled coil</keyword>
<keyword evidence="2" id="KW-0812">Transmembrane</keyword>
<evidence type="ECO:0000313" key="3">
    <source>
        <dbReference type="EMBL" id="QKF67550.1"/>
    </source>
</evidence>
<dbReference type="AlphaFoldDB" id="A0AAE7BC63"/>
<feature type="transmembrane region" description="Helical" evidence="2">
    <location>
        <begin position="162"/>
        <end position="181"/>
    </location>
</feature>